<evidence type="ECO:0000259" key="1">
    <source>
        <dbReference type="Pfam" id="PF12849"/>
    </source>
</evidence>
<dbReference type="SUPFAM" id="SSF53850">
    <property type="entry name" value="Periplasmic binding protein-like II"/>
    <property type="match status" value="1"/>
</dbReference>
<proteinExistence type="predicted"/>
<dbReference type="PROSITE" id="PS51257">
    <property type="entry name" value="PROKAR_LIPOPROTEIN"/>
    <property type="match status" value="1"/>
</dbReference>
<comment type="caution">
    <text evidence="2">The sequence shown here is derived from an EMBL/GenBank/DDBJ whole genome shotgun (WGS) entry which is preliminary data.</text>
</comment>
<sequence length="319" mass="33699">MNCQRWGRVLPGLVVLLGMLLVLTACNSAMPGKSGAGELGKAGEFGKAAPLANSTVILATTTSTMDSGLLDVLIPVFEQATGYQVKPIAAGTGQALALGEKGEADVLLVHAPEAEKKLIENGTAIRRQLLMHNDFIIVGPPADPAGLRGMTDAVAGLKKLAASGQLFVSRGDDSGTHKMELALWKKAAVKPAGAAYQETGAGMGQTLNVANEKLGYTLTDRATYLAQKKNLGLIVLLEKDPALLNIYHVMEVNGEKFPKVNSAGGKAFADFLVSERGQELIRSYGIDKFGEPLFFVDVSKQETELLKGPAQPESANQQK</sequence>
<dbReference type="PANTHER" id="PTHR37945:SF1">
    <property type="entry name" value="EXTRACELLULAR TUNGSTATE BINDING PROTEIN"/>
    <property type="match status" value="1"/>
</dbReference>
<name>A0A4R2RUY8_9FIRM</name>
<keyword evidence="3" id="KW-1185">Reference proteome</keyword>
<organism evidence="2 3">
    <name type="scientific">Heliophilum fasciatum</name>
    <dbReference type="NCBI Taxonomy" id="35700"/>
    <lineage>
        <taxon>Bacteria</taxon>
        <taxon>Bacillati</taxon>
        <taxon>Bacillota</taxon>
        <taxon>Clostridia</taxon>
        <taxon>Eubacteriales</taxon>
        <taxon>Heliobacteriaceae</taxon>
        <taxon>Heliophilum</taxon>
    </lineage>
</organism>
<dbReference type="PANTHER" id="PTHR37945">
    <property type="entry name" value="EXTRACELLULAR TUNGSTATE BINDING PROTEIN"/>
    <property type="match status" value="1"/>
</dbReference>
<evidence type="ECO:0000313" key="2">
    <source>
        <dbReference type="EMBL" id="TCP67214.1"/>
    </source>
</evidence>
<dbReference type="InterPro" id="IPR024370">
    <property type="entry name" value="PBP_domain"/>
</dbReference>
<dbReference type="Proteomes" id="UP000294813">
    <property type="component" value="Unassembled WGS sequence"/>
</dbReference>
<dbReference type="InterPro" id="IPR052738">
    <property type="entry name" value="ABC-Tungstate_binding"/>
</dbReference>
<reference evidence="2 3" key="1">
    <citation type="submission" date="2019-03" db="EMBL/GenBank/DDBJ databases">
        <title>Genomic Encyclopedia of Type Strains, Phase IV (KMG-IV): sequencing the most valuable type-strain genomes for metagenomic binning, comparative biology and taxonomic classification.</title>
        <authorList>
            <person name="Goeker M."/>
        </authorList>
    </citation>
    <scope>NUCLEOTIDE SEQUENCE [LARGE SCALE GENOMIC DNA]</scope>
    <source>
        <strain evidence="2 3">DSM 11170</strain>
    </source>
</reference>
<dbReference type="EMBL" id="SLXT01000005">
    <property type="protein sequence ID" value="TCP67214.1"/>
    <property type="molecule type" value="Genomic_DNA"/>
</dbReference>
<dbReference type="AlphaFoldDB" id="A0A4R2RUY8"/>
<gene>
    <name evidence="2" type="ORF">EDD73_105109</name>
</gene>
<evidence type="ECO:0000313" key="3">
    <source>
        <dbReference type="Proteomes" id="UP000294813"/>
    </source>
</evidence>
<accession>A0A4R2RUY8</accession>
<dbReference type="Pfam" id="PF12849">
    <property type="entry name" value="PBP_like_2"/>
    <property type="match status" value="1"/>
</dbReference>
<feature type="domain" description="PBP" evidence="1">
    <location>
        <begin position="53"/>
        <end position="275"/>
    </location>
</feature>
<protein>
    <submittedName>
        <fullName evidence="2">Tungstate transport system substrate-binding protein</fullName>
    </submittedName>
</protein>
<dbReference type="Gene3D" id="3.40.190.10">
    <property type="entry name" value="Periplasmic binding protein-like II"/>
    <property type="match status" value="2"/>
</dbReference>